<protein>
    <recommendedName>
        <fullName evidence="2">Ubiquitin-like domain-containing protein</fullName>
    </recommendedName>
</protein>
<dbReference type="InterPro" id="IPR000626">
    <property type="entry name" value="Ubiquitin-like_dom"/>
</dbReference>
<feature type="region of interest" description="Disordered" evidence="1">
    <location>
        <begin position="1061"/>
        <end position="1116"/>
    </location>
</feature>
<dbReference type="PROSITE" id="PS50053">
    <property type="entry name" value="UBIQUITIN_2"/>
    <property type="match status" value="1"/>
</dbReference>
<reference evidence="3" key="1">
    <citation type="submission" date="2023-10" db="EMBL/GenBank/DDBJ databases">
        <authorList>
            <person name="Chen Y."/>
            <person name="Shah S."/>
            <person name="Dougan E. K."/>
            <person name="Thang M."/>
            <person name="Chan C."/>
        </authorList>
    </citation>
    <scope>NUCLEOTIDE SEQUENCE [LARGE SCALE GENOMIC DNA]</scope>
</reference>
<accession>A0ABN9V440</accession>
<feature type="compositionally biased region" description="Gly residues" evidence="1">
    <location>
        <begin position="1102"/>
        <end position="1113"/>
    </location>
</feature>
<keyword evidence="4" id="KW-1185">Reference proteome</keyword>
<proteinExistence type="predicted"/>
<feature type="compositionally biased region" description="Basic residues" evidence="1">
    <location>
        <begin position="1074"/>
        <end position="1083"/>
    </location>
</feature>
<organism evidence="3 4">
    <name type="scientific">Prorocentrum cordatum</name>
    <dbReference type="NCBI Taxonomy" id="2364126"/>
    <lineage>
        <taxon>Eukaryota</taxon>
        <taxon>Sar</taxon>
        <taxon>Alveolata</taxon>
        <taxon>Dinophyceae</taxon>
        <taxon>Prorocentrales</taxon>
        <taxon>Prorocentraceae</taxon>
        <taxon>Prorocentrum</taxon>
    </lineage>
</organism>
<evidence type="ECO:0000313" key="4">
    <source>
        <dbReference type="Proteomes" id="UP001189429"/>
    </source>
</evidence>
<name>A0ABN9V440_9DINO</name>
<sequence>MSVASVADAQTKKMSPLERFGNAETIWDALVHVVQQEVDLTCGDATHYDKIIHVCYEVFRKIKGQHAAYAVDIISLWLPRSGKGWGASRLLPDGVPIVVQRCTQAVLDGYFTPMEDAKVTASIWKEKQAREKKLAKAEDKMSQKRNKDKTSVIKQATKKGNKMTSAIGRKIVSKMVAKGRVQAKKIRETASKIEEGTLGGCVTTFLDHLTATEEYLSKVAGENQDLGESVNLIVSLRFSALYCVICDEKGVRLTLDHDETKQVKGWCLLRTIFKKEIYRRAKLQARPSDVDFDMLKEEAGNDHELARVLRVDDGLWSGPTEQELMEKVGECAGPMAELISHVEEHKAPLMAQTRAAGAAGVAFMAVLGELSRNGGSFGSQLEAIRTLATEAALAVCPLDWDAAGRCRDVILTKSTGPSIFADNEMVTKMLDKKMGLKFVRRMRTQLATYIISSLGSHQFPCRMGPSMESKPYVSESLSPVLKALEEASNPALEDDNQLTPGNLLHALMESKGISWLEALMMVITVTFEVVDEIAVADPHAYQTRRGSLQKILTCGSAVDIKKYFKANQASIQSVSADMVPANLAVFPDERVKLTANALANFDKEHARSVNAKVMAADVVAAVFGKLKTIAAPPPLPPQTQQAQVLATFTSDGNWASSKSLSLSWLQGLAPRGAGSAVQGRSRECVEMCEDSDCVTGFITKYAASKVQDYLMGLARAQLLSTLDSRPTTEGEPKENSCLRVAPDGMLPSPSEDRSCDPAGGFWLNCFIGGLGQPMVAAEDVPVPVDSDSDCPIETASNPDPNCPYPEYLLALIELPLTVRIPIVWHFPPFASRHGHVPEDGAAPEVKRHCIIRREVGPTRLCMWGKVVDANTAQYLNKGTCISLNPRKLAPGQPALYLDGSGWMNANKSECCPAWLIPVLPKSAEKKVEPPKPTHMIQFERVKLLSDSYLKVACELPLGHVAGASVAELKGRVAAASGVPARLQRLVADGRVLADGEAAVGQFLAQQEVALFRVVPDVDPMEADAGFLADVERGLVRLADLPGPFRDSRPVVRRAVVPAGRGSPPLGLPAAARRQGGRPARHPRLPAVPRGAARLRRGAGARRSGGGLHPGSGGSWSLPARSCAATPRWCWPRCGSTAPPCALRRRR</sequence>
<feature type="compositionally biased region" description="Low complexity" evidence="1">
    <location>
        <begin position="1061"/>
        <end position="1073"/>
    </location>
</feature>
<comment type="caution">
    <text evidence="3">The sequence shown here is derived from an EMBL/GenBank/DDBJ whole genome shotgun (WGS) entry which is preliminary data.</text>
</comment>
<evidence type="ECO:0000256" key="1">
    <source>
        <dbReference type="SAM" id="MobiDB-lite"/>
    </source>
</evidence>
<evidence type="ECO:0000259" key="2">
    <source>
        <dbReference type="PROSITE" id="PS50053"/>
    </source>
</evidence>
<dbReference type="Proteomes" id="UP001189429">
    <property type="component" value="Unassembled WGS sequence"/>
</dbReference>
<dbReference type="EMBL" id="CAUYUJ010016660">
    <property type="protein sequence ID" value="CAK0867596.1"/>
    <property type="molecule type" value="Genomic_DNA"/>
</dbReference>
<evidence type="ECO:0000313" key="3">
    <source>
        <dbReference type="EMBL" id="CAK0867596.1"/>
    </source>
</evidence>
<gene>
    <name evidence="3" type="ORF">PCOR1329_LOCUS54497</name>
</gene>
<feature type="domain" description="Ubiquitin-like" evidence="2">
    <location>
        <begin position="964"/>
        <end position="996"/>
    </location>
</feature>